<comment type="caution">
    <text evidence="2">The sequence shown here is derived from an EMBL/GenBank/DDBJ whole genome shotgun (WGS) entry which is preliminary data.</text>
</comment>
<gene>
    <name evidence="2" type="ORF">MALL_0631</name>
</gene>
<dbReference type="GO" id="GO:0008081">
    <property type="term" value="F:phosphoric diester hydrolase activity"/>
    <property type="evidence" value="ECO:0007669"/>
    <property type="project" value="InterPro"/>
</dbReference>
<dbReference type="GO" id="GO:0006629">
    <property type="term" value="P:lipid metabolic process"/>
    <property type="evidence" value="ECO:0007669"/>
    <property type="project" value="InterPro"/>
</dbReference>
<evidence type="ECO:0000313" key="2">
    <source>
        <dbReference type="EMBL" id="EFF41600.1"/>
    </source>
</evidence>
<dbReference type="OrthoDB" id="384721at2"/>
<dbReference type="AlphaFoldDB" id="D4XVF1"/>
<dbReference type="InterPro" id="IPR030395">
    <property type="entry name" value="GP_PDE_dom"/>
</dbReference>
<accession>D4XVF1</accession>
<dbReference type="SUPFAM" id="SSF51695">
    <property type="entry name" value="PLC-like phosphodiesterases"/>
    <property type="match status" value="1"/>
</dbReference>
<keyword evidence="3" id="KW-1185">Reference proteome</keyword>
<sequence length="236" mass="28204">MKQILLAHRGYSGIAPENTRLAFDAALIFGFDGFEIDVHQTKDNVLVVIHDETTNRTAKSNRTVGKSTYKELLEDDHSLFMGKNLPIQRILTLEELLDLYIEHVQYLNIEIKTDVTEYEGIEENINNLMSKYKKHWNKIIFSSFNYNSLRRLYVLNPKLRYGFLWWKESQLKNINVSEMLSFCEFLHPWLPMYEKDKELYLSWNKKFCLWTIKSIQNFDKYKNDKNVFAQISNYKY</sequence>
<dbReference type="RefSeq" id="WP_005683291.1">
    <property type="nucleotide sequence ID" value="NZ_ADNC01000007.1"/>
</dbReference>
<evidence type="ECO:0000313" key="3">
    <source>
        <dbReference type="Proteomes" id="UP000004757"/>
    </source>
</evidence>
<dbReference type="Gene3D" id="3.20.20.190">
    <property type="entry name" value="Phosphatidylinositol (PI) phosphodiesterase"/>
    <property type="match status" value="1"/>
</dbReference>
<name>D4XVF1_9BACT</name>
<dbReference type="PANTHER" id="PTHR46211:SF1">
    <property type="entry name" value="GLYCEROPHOSPHODIESTER PHOSPHODIESTERASE, CYTOPLASMIC"/>
    <property type="match status" value="1"/>
</dbReference>
<dbReference type="Proteomes" id="UP000004757">
    <property type="component" value="Unassembled WGS sequence"/>
</dbReference>
<reference evidence="2 3" key="1">
    <citation type="submission" date="2010-03" db="EMBL/GenBank/DDBJ databases">
        <authorList>
            <person name="Glass J.I."/>
            <person name="Benders G.A."/>
            <person name="Durkin A.S."/>
            <person name="Farmerie W.G."/>
            <person name="Hlavinka K."/>
            <person name="Hostetler J."/>
            <person name="Jackson J."/>
            <person name="May M.A."/>
            <person name="Miller R.H."/>
            <person name="Paralanov V."/>
            <person name="Radune D."/>
            <person name="Szczypinski B."/>
            <person name="Brown D.R."/>
        </authorList>
    </citation>
    <scope>NUCLEOTIDE SEQUENCE [LARGE SCALE GENOMIC DNA]</scope>
    <source>
        <strain evidence="2 3">A21JP2</strain>
    </source>
</reference>
<dbReference type="EMBL" id="ADNC01000007">
    <property type="protein sequence ID" value="EFF41600.1"/>
    <property type="molecule type" value="Genomic_DNA"/>
</dbReference>
<proteinExistence type="predicted"/>
<dbReference type="InterPro" id="IPR017946">
    <property type="entry name" value="PLC-like_Pdiesterase_TIM-brl"/>
</dbReference>
<dbReference type="STRING" id="747682.MALL_0631"/>
<dbReference type="Pfam" id="PF03009">
    <property type="entry name" value="GDPD"/>
    <property type="match status" value="1"/>
</dbReference>
<feature type="domain" description="GP-PDE" evidence="1">
    <location>
        <begin position="3"/>
        <end position="236"/>
    </location>
</feature>
<dbReference type="eggNOG" id="COG0584">
    <property type="taxonomic scope" value="Bacteria"/>
</dbReference>
<dbReference type="PROSITE" id="PS51704">
    <property type="entry name" value="GP_PDE"/>
    <property type="match status" value="1"/>
</dbReference>
<dbReference type="PANTHER" id="PTHR46211">
    <property type="entry name" value="GLYCEROPHOSPHORYL DIESTER PHOSPHODIESTERASE"/>
    <property type="match status" value="1"/>
</dbReference>
<organism evidence="2 3">
    <name type="scientific">Mycoplasmopsis alligatoris A21JP2</name>
    <dbReference type="NCBI Taxonomy" id="747682"/>
    <lineage>
        <taxon>Bacteria</taxon>
        <taxon>Bacillati</taxon>
        <taxon>Mycoplasmatota</taxon>
        <taxon>Mycoplasmoidales</taxon>
        <taxon>Metamycoplasmataceae</taxon>
        <taxon>Mycoplasmopsis</taxon>
    </lineage>
</organism>
<evidence type="ECO:0000259" key="1">
    <source>
        <dbReference type="PROSITE" id="PS51704"/>
    </source>
</evidence>
<protein>
    <submittedName>
        <fullName evidence="2">Glycerophosphodiester phosphodiesterase family protein</fullName>
    </submittedName>
</protein>